<evidence type="ECO:0000313" key="3">
    <source>
        <dbReference type="EMBL" id="CAJ1061160.1"/>
    </source>
</evidence>
<proteinExistence type="predicted"/>
<dbReference type="SMART" id="SM00315">
    <property type="entry name" value="RGS"/>
    <property type="match status" value="1"/>
</dbReference>
<dbReference type="Proteomes" id="UP001178508">
    <property type="component" value="Chromosome 7"/>
</dbReference>
<protein>
    <submittedName>
        <fullName evidence="3">Regulator of G-protein signaling 2</fullName>
    </submittedName>
</protein>
<dbReference type="Gene3D" id="1.10.167.10">
    <property type="entry name" value="Regulator of G-protein Signalling 4, domain 2"/>
    <property type="match status" value="1"/>
</dbReference>
<evidence type="ECO:0000256" key="1">
    <source>
        <dbReference type="SAM" id="MobiDB-lite"/>
    </source>
</evidence>
<feature type="region of interest" description="Disordered" evidence="1">
    <location>
        <begin position="44"/>
        <end position="82"/>
    </location>
</feature>
<dbReference type="InterPro" id="IPR016137">
    <property type="entry name" value="RGS"/>
</dbReference>
<dbReference type="SUPFAM" id="SSF48097">
    <property type="entry name" value="Regulator of G-protein signaling, RGS"/>
    <property type="match status" value="1"/>
</dbReference>
<evidence type="ECO:0000259" key="2">
    <source>
        <dbReference type="PROSITE" id="PS50132"/>
    </source>
</evidence>
<dbReference type="PANTHER" id="PTHR10845:SF43">
    <property type="entry name" value="REGULATOR OF G-PROTEIN SIGNALING 2"/>
    <property type="match status" value="1"/>
</dbReference>
<dbReference type="PROSITE" id="PS50132">
    <property type="entry name" value="RGS"/>
    <property type="match status" value="1"/>
</dbReference>
<reference evidence="3" key="1">
    <citation type="submission" date="2023-08" db="EMBL/GenBank/DDBJ databases">
        <authorList>
            <person name="Alioto T."/>
            <person name="Alioto T."/>
            <person name="Gomez Garrido J."/>
        </authorList>
    </citation>
    <scope>NUCLEOTIDE SEQUENCE</scope>
</reference>
<evidence type="ECO:0000313" key="4">
    <source>
        <dbReference type="Proteomes" id="UP001178508"/>
    </source>
</evidence>
<accession>A0AAV1FJE4</accession>
<dbReference type="InterPro" id="IPR044926">
    <property type="entry name" value="RGS_subdomain_2"/>
</dbReference>
<dbReference type="AlphaFoldDB" id="A0AAV1FJE4"/>
<feature type="domain" description="RGS" evidence="2">
    <location>
        <begin position="154"/>
        <end position="270"/>
    </location>
</feature>
<keyword evidence="4" id="KW-1185">Reference proteome</keyword>
<dbReference type="InterPro" id="IPR036305">
    <property type="entry name" value="RGS_sf"/>
</dbReference>
<dbReference type="PRINTS" id="PR01301">
    <property type="entry name" value="RGSPROTEIN"/>
</dbReference>
<dbReference type="FunFam" id="1.10.167.10:FF:000001">
    <property type="entry name" value="Putative regulator of g-protein signaling 12"/>
    <property type="match status" value="1"/>
</dbReference>
<dbReference type="EMBL" id="OY660870">
    <property type="protein sequence ID" value="CAJ1061160.1"/>
    <property type="molecule type" value="Genomic_DNA"/>
</dbReference>
<gene>
    <name evidence="3" type="ORF">XNOV1_A007231</name>
</gene>
<name>A0AAV1FJE4_XYRNO</name>
<dbReference type="Pfam" id="PF00615">
    <property type="entry name" value="RGS"/>
    <property type="match status" value="1"/>
</dbReference>
<sequence>MEARGGGGGSVYAVTAYHCLRPLRVIPGQVTVYTARANHVTDLSAQAPPPRASYAAGCGRSEAIKPPDKPRGRQRGERNMREDPAALITSQNMAFTDCMKPTDLSAEKKGIKRRNWRNRIAILLKTNSSHSILHLMKNRSYRPTADDVSQWAQSLDTLLSHKYGKAAFCIFLKSEFCEENIEFWMECEDYKAQTSHKELASRAKSIYEQFIKNEAPKEINLDYHTKNAIAQSLHEPTTTSFLAAQRKVYSLMENNSYPRFIHSDLYRELCDAAGGEAKLIKS</sequence>
<dbReference type="PANTHER" id="PTHR10845">
    <property type="entry name" value="REGULATOR OF G PROTEIN SIGNALING"/>
    <property type="match status" value="1"/>
</dbReference>
<organism evidence="3 4">
    <name type="scientific">Xyrichtys novacula</name>
    <name type="common">Pearly razorfish</name>
    <name type="synonym">Hemipteronotus novacula</name>
    <dbReference type="NCBI Taxonomy" id="13765"/>
    <lineage>
        <taxon>Eukaryota</taxon>
        <taxon>Metazoa</taxon>
        <taxon>Chordata</taxon>
        <taxon>Craniata</taxon>
        <taxon>Vertebrata</taxon>
        <taxon>Euteleostomi</taxon>
        <taxon>Actinopterygii</taxon>
        <taxon>Neopterygii</taxon>
        <taxon>Teleostei</taxon>
        <taxon>Neoteleostei</taxon>
        <taxon>Acanthomorphata</taxon>
        <taxon>Eupercaria</taxon>
        <taxon>Labriformes</taxon>
        <taxon>Labridae</taxon>
        <taxon>Xyrichtys</taxon>
    </lineage>
</organism>
<feature type="compositionally biased region" description="Basic and acidic residues" evidence="1">
    <location>
        <begin position="62"/>
        <end position="82"/>
    </location>
</feature>